<organism evidence="8 9">
    <name type="scientific">Amycolatopsis suaedae</name>
    <dbReference type="NCBI Taxonomy" id="2510978"/>
    <lineage>
        <taxon>Bacteria</taxon>
        <taxon>Bacillati</taxon>
        <taxon>Actinomycetota</taxon>
        <taxon>Actinomycetes</taxon>
        <taxon>Pseudonocardiales</taxon>
        <taxon>Pseudonocardiaceae</taxon>
        <taxon>Amycolatopsis</taxon>
    </lineage>
</organism>
<gene>
    <name evidence="8" type="ORF">EWH70_32750</name>
</gene>
<dbReference type="EC" id="3.1.3.71" evidence="3"/>
<dbReference type="OrthoDB" id="8588453at2"/>
<accession>A0A4Q7IYS0</accession>
<evidence type="ECO:0000256" key="1">
    <source>
        <dbReference type="ARBA" id="ARBA00001946"/>
    </source>
</evidence>
<dbReference type="SUPFAM" id="SSF142823">
    <property type="entry name" value="ComB-like"/>
    <property type="match status" value="1"/>
</dbReference>
<comment type="caution">
    <text evidence="8">The sequence shown here is derived from an EMBL/GenBank/DDBJ whole genome shotgun (WGS) entry which is preliminary data.</text>
</comment>
<dbReference type="PANTHER" id="PTHR37311:SF1">
    <property type="entry name" value="2-PHOSPHOSULFOLACTATE PHOSPHATASE-RELATED"/>
    <property type="match status" value="1"/>
</dbReference>
<dbReference type="Gene3D" id="3.90.1560.10">
    <property type="entry name" value="ComB-like"/>
    <property type="match status" value="1"/>
</dbReference>
<dbReference type="GO" id="GO:0050532">
    <property type="term" value="F:2-phosphosulfolactate phosphatase activity"/>
    <property type="evidence" value="ECO:0007669"/>
    <property type="project" value="UniProtKB-EC"/>
</dbReference>
<keyword evidence="5" id="KW-0378">Hydrolase</keyword>
<evidence type="ECO:0000256" key="5">
    <source>
        <dbReference type="ARBA" id="ARBA00022801"/>
    </source>
</evidence>
<keyword evidence="6" id="KW-0460">Magnesium</keyword>
<dbReference type="InterPro" id="IPR005238">
    <property type="entry name" value="ComB-like"/>
</dbReference>
<comment type="catalytic activity">
    <reaction evidence="7">
        <text>(2R)-O-phospho-3-sulfolactate + H2O = (2R)-3-sulfolactate + phosphate</text>
        <dbReference type="Rhea" id="RHEA:23416"/>
        <dbReference type="ChEBI" id="CHEBI:15377"/>
        <dbReference type="ChEBI" id="CHEBI:15597"/>
        <dbReference type="ChEBI" id="CHEBI:43474"/>
        <dbReference type="ChEBI" id="CHEBI:58738"/>
        <dbReference type="EC" id="3.1.3.71"/>
    </reaction>
</comment>
<protein>
    <recommendedName>
        <fullName evidence="4">Probable 2-phosphosulfolactate phosphatase</fullName>
        <ecNumber evidence="3">3.1.3.71</ecNumber>
    </recommendedName>
</protein>
<evidence type="ECO:0000256" key="6">
    <source>
        <dbReference type="ARBA" id="ARBA00022842"/>
    </source>
</evidence>
<dbReference type="GO" id="GO:0050545">
    <property type="term" value="F:sulfopyruvate decarboxylase activity"/>
    <property type="evidence" value="ECO:0007669"/>
    <property type="project" value="TreeGrafter"/>
</dbReference>
<evidence type="ECO:0000313" key="8">
    <source>
        <dbReference type="EMBL" id="RZQ59609.1"/>
    </source>
</evidence>
<comment type="similarity">
    <text evidence="2">Belongs to the ComB family.</text>
</comment>
<keyword evidence="9" id="KW-1185">Reference proteome</keyword>
<evidence type="ECO:0000256" key="3">
    <source>
        <dbReference type="ARBA" id="ARBA00012953"/>
    </source>
</evidence>
<dbReference type="AlphaFoldDB" id="A0A4Q7IYS0"/>
<comment type="cofactor">
    <cofactor evidence="1">
        <name>Mg(2+)</name>
        <dbReference type="ChEBI" id="CHEBI:18420"/>
    </cofactor>
</comment>
<dbReference type="GO" id="GO:0000287">
    <property type="term" value="F:magnesium ion binding"/>
    <property type="evidence" value="ECO:0007669"/>
    <property type="project" value="InterPro"/>
</dbReference>
<evidence type="ECO:0000313" key="9">
    <source>
        <dbReference type="Proteomes" id="UP000292003"/>
    </source>
</evidence>
<dbReference type="PANTHER" id="PTHR37311">
    <property type="entry name" value="2-PHOSPHOSULFOLACTATE PHOSPHATASE-RELATED"/>
    <property type="match status" value="1"/>
</dbReference>
<name>A0A4Q7IYS0_9PSEU</name>
<reference evidence="8 9" key="1">
    <citation type="submission" date="2019-02" db="EMBL/GenBank/DDBJ databases">
        <title>Draft genome sequence of Amycolatopsis sp. 8-3EHSu isolated from roots of Suaeda maritima.</title>
        <authorList>
            <person name="Duangmal K."/>
            <person name="Chantavorakit T."/>
        </authorList>
    </citation>
    <scope>NUCLEOTIDE SEQUENCE [LARGE SCALE GENOMIC DNA]</scope>
    <source>
        <strain evidence="8 9">8-3EHSu</strain>
    </source>
</reference>
<dbReference type="EMBL" id="SFCC01000022">
    <property type="protein sequence ID" value="RZQ59609.1"/>
    <property type="molecule type" value="Genomic_DNA"/>
</dbReference>
<evidence type="ECO:0000256" key="7">
    <source>
        <dbReference type="ARBA" id="ARBA00033711"/>
    </source>
</evidence>
<dbReference type="InterPro" id="IPR036702">
    <property type="entry name" value="ComB-like_sf"/>
</dbReference>
<sequence length="281" mass="28892">MVGAKVDTHGEQCAIRPAQVRQRPNNDVVDIIDLEEIMGQHGHGIRVEWGAEGVTALAAECAVLVVVDVLSFSTTVDITLGRGAHVLPVRWRDDAALEAAKRAGAVPAGEWEWSLRPASVVQIPAGTLLALPSPNGATLTVAAARTGRHVFAGCLRNAKAVAAAAHALAGDEPVGVVPAGERWRKDGTLRPSAEDLIGAGAIVDALQSAGARRPSVEAALAARAYRAAGPDVGAVVTGSSSGKELLSAGHVRDVDLAIAVNTSTVAPYLDGGVFVDLREAE</sequence>
<dbReference type="Proteomes" id="UP000292003">
    <property type="component" value="Unassembled WGS sequence"/>
</dbReference>
<evidence type="ECO:0000256" key="2">
    <source>
        <dbReference type="ARBA" id="ARBA00009997"/>
    </source>
</evidence>
<proteinExistence type="inferred from homology"/>
<evidence type="ECO:0000256" key="4">
    <source>
        <dbReference type="ARBA" id="ARBA00021948"/>
    </source>
</evidence>
<dbReference type="Pfam" id="PF04029">
    <property type="entry name" value="2-ph_phosp"/>
    <property type="match status" value="1"/>
</dbReference>